<gene>
    <name evidence="3" type="ORF">IEQ31_13765</name>
</gene>
<comment type="similarity">
    <text evidence="1">Belongs to the barstar family.</text>
</comment>
<evidence type="ECO:0000313" key="3">
    <source>
        <dbReference type="EMBL" id="MBD3144249.1"/>
    </source>
</evidence>
<dbReference type="InterPro" id="IPR035905">
    <property type="entry name" value="Barstar-like_sf"/>
</dbReference>
<dbReference type="SUPFAM" id="SSF52038">
    <property type="entry name" value="Barstar-related"/>
    <property type="match status" value="1"/>
</dbReference>
<organism evidence="3 4">
    <name type="scientific">Microbispora bryophytorum subsp. camponoti</name>
    <dbReference type="NCBI Taxonomy" id="1677852"/>
    <lineage>
        <taxon>Bacteria</taxon>
        <taxon>Bacillati</taxon>
        <taxon>Actinomycetota</taxon>
        <taxon>Actinomycetes</taxon>
        <taxon>Streptosporangiales</taxon>
        <taxon>Streptosporangiaceae</taxon>
        <taxon>Microbispora</taxon>
    </lineage>
</organism>
<evidence type="ECO:0000256" key="1">
    <source>
        <dbReference type="ARBA" id="ARBA00006845"/>
    </source>
</evidence>
<dbReference type="Proteomes" id="UP000653231">
    <property type="component" value="Unassembled WGS sequence"/>
</dbReference>
<comment type="caution">
    <text evidence="3">The sequence shown here is derived from an EMBL/GenBank/DDBJ whole genome shotgun (WGS) entry which is preliminary data.</text>
</comment>
<evidence type="ECO:0000259" key="2">
    <source>
        <dbReference type="Pfam" id="PF01337"/>
    </source>
</evidence>
<proteinExistence type="inferred from homology"/>
<dbReference type="Gene3D" id="3.30.370.10">
    <property type="entry name" value="Barstar-like"/>
    <property type="match status" value="1"/>
</dbReference>
<dbReference type="InterPro" id="IPR000468">
    <property type="entry name" value="Barstar"/>
</dbReference>
<dbReference type="EMBL" id="JACXRZ010000009">
    <property type="protein sequence ID" value="MBD3144249.1"/>
    <property type="molecule type" value="Genomic_DNA"/>
</dbReference>
<reference evidence="3 4" key="1">
    <citation type="submission" date="2020-09" db="EMBL/GenBank/DDBJ databases">
        <title>Actinomycete isolated from the Camponotus japonicus Mayr.</title>
        <authorList>
            <person name="Gong X."/>
        </authorList>
    </citation>
    <scope>NUCLEOTIDE SEQUENCE [LARGE SCALE GENOMIC DNA]</scope>
    <source>
        <strain evidence="3 4">2C-HV3</strain>
    </source>
</reference>
<protein>
    <submittedName>
        <fullName evidence="3">Barstar family protein</fullName>
    </submittedName>
</protein>
<sequence>MPASGGLVEDLSTWAQDLPLRWLLVDEYTGDTDVAVAVCADVDGLFVAPEPLPEPERYTLVGCAPAGPLREALDAAPAPHDGPGDTEPRAWLPTVMLDPVHDPQRPAPHGCQRYDPGCSCSEELFDVEVLGHRPSAARDGLVDVEVRGRLRILPEMHWPLARPPDAQRFLLHGRENEPLGVCRSTTGIFHHRPYPTEQPVTLVGCRPEEPLLKLLRRRSFRKRHLQATVHAVDATGRAVRTYKVLSAVVTAATPSRLDPGLLDITLDGGFDEPFSDGAREIYDLWYAGRPSRRNLWAGYDRGLRHEWAGAALFHRPQDQPDRPPGRTYHLDGRFVTDIEGFYCAIGEAVNGPGGYFGWNLDAFDDCLRGGWGARRPFRLVWHHAEVARRNLVPGYDRPAYDLRSWHPAFTLDDLLGMFAEAGVTVEPR</sequence>
<evidence type="ECO:0000313" key="4">
    <source>
        <dbReference type="Proteomes" id="UP000653231"/>
    </source>
</evidence>
<feature type="domain" description="Barstar (barnase inhibitor)" evidence="2">
    <location>
        <begin position="327"/>
        <end position="391"/>
    </location>
</feature>
<keyword evidence="4" id="KW-1185">Reference proteome</keyword>
<accession>A0ABR8L6W2</accession>
<dbReference type="Pfam" id="PF01337">
    <property type="entry name" value="Barstar"/>
    <property type="match status" value="1"/>
</dbReference>
<name>A0ABR8L6W2_9ACTN</name>